<keyword evidence="2" id="KW-1185">Reference proteome</keyword>
<sequence>MQYNEVTSTEKKGMTYRVVPIFERSIIFQTSVNANVLTKSDSVIK</sequence>
<reference evidence="1 2" key="1">
    <citation type="submission" date="2020-07" db="EMBL/GenBank/DDBJ databases">
        <authorList>
            <person name="Hilgarth M."/>
            <person name="Werum V."/>
            <person name="Vogel R.F."/>
        </authorList>
    </citation>
    <scope>NUCLEOTIDE SEQUENCE [LARGE SCALE GENOMIC DNA]</scope>
    <source>
        <strain evidence="1 2">DSM 28961</strain>
    </source>
</reference>
<dbReference type="GeneID" id="303195405"/>
<gene>
    <name evidence="1" type="ORF">HZR21_07730</name>
</gene>
<accession>A0A7V8SKH1</accession>
<dbReference type="EMBL" id="JACBNY010000013">
    <property type="protein sequence ID" value="MBA0017010.1"/>
    <property type="molecule type" value="Genomic_DNA"/>
</dbReference>
<name>A0A7V8SKH1_9LACT</name>
<evidence type="ECO:0000313" key="1">
    <source>
        <dbReference type="EMBL" id="MBA0017010.1"/>
    </source>
</evidence>
<dbReference type="AlphaFoldDB" id="A0A7V8SKH1"/>
<organism evidence="1 2">
    <name type="scientific">Pseudolactococcus laudensis</name>
    <dbReference type="NCBI Taxonomy" id="1494461"/>
    <lineage>
        <taxon>Bacteria</taxon>
        <taxon>Bacillati</taxon>
        <taxon>Bacillota</taxon>
        <taxon>Bacilli</taxon>
        <taxon>Lactobacillales</taxon>
        <taxon>Streptococcaceae</taxon>
        <taxon>Pseudolactococcus</taxon>
    </lineage>
</organism>
<evidence type="ECO:0000313" key="2">
    <source>
        <dbReference type="Proteomes" id="UP000530186"/>
    </source>
</evidence>
<comment type="caution">
    <text evidence="1">The sequence shown here is derived from an EMBL/GenBank/DDBJ whole genome shotgun (WGS) entry which is preliminary data.</text>
</comment>
<dbReference type="RefSeq" id="WP_180747150.1">
    <property type="nucleotide sequence ID" value="NZ_CBCRWQ010000021.1"/>
</dbReference>
<proteinExistence type="predicted"/>
<dbReference type="Proteomes" id="UP000530186">
    <property type="component" value="Unassembled WGS sequence"/>
</dbReference>
<protein>
    <submittedName>
        <fullName evidence="1">Uncharacterized protein</fullName>
    </submittedName>
</protein>